<dbReference type="GO" id="GO:0008234">
    <property type="term" value="F:cysteine-type peptidase activity"/>
    <property type="evidence" value="ECO:0007669"/>
    <property type="project" value="InterPro"/>
</dbReference>
<dbReference type="SMART" id="SM00645">
    <property type="entry name" value="Pept_C1"/>
    <property type="match status" value="1"/>
</dbReference>
<dbReference type="PANTHER" id="PTHR12411">
    <property type="entry name" value="CYSTEINE PROTEASE FAMILY C1-RELATED"/>
    <property type="match status" value="1"/>
</dbReference>
<dbReference type="Pfam" id="PF00112">
    <property type="entry name" value="Peptidase_C1"/>
    <property type="match status" value="1"/>
</dbReference>
<organism evidence="4 5">
    <name type="scientific">Diceros bicornis minor</name>
    <name type="common">South-central black rhinoceros</name>
    <dbReference type="NCBI Taxonomy" id="77932"/>
    <lineage>
        <taxon>Eukaryota</taxon>
        <taxon>Metazoa</taxon>
        <taxon>Chordata</taxon>
        <taxon>Craniata</taxon>
        <taxon>Vertebrata</taxon>
        <taxon>Euteleostomi</taxon>
        <taxon>Mammalia</taxon>
        <taxon>Eutheria</taxon>
        <taxon>Laurasiatheria</taxon>
        <taxon>Perissodactyla</taxon>
        <taxon>Rhinocerotidae</taxon>
        <taxon>Diceros</taxon>
    </lineage>
</organism>
<comment type="similarity">
    <text evidence="1">Belongs to the peptidase C1 family.</text>
</comment>
<dbReference type="AlphaFoldDB" id="A0A7J7EA91"/>
<accession>A0A7J7EA91</accession>
<evidence type="ECO:0000259" key="3">
    <source>
        <dbReference type="SMART" id="SM00645"/>
    </source>
</evidence>
<dbReference type="InterPro" id="IPR039417">
    <property type="entry name" value="Peptidase_C1A_papain-like"/>
</dbReference>
<dbReference type="PROSITE" id="PS00639">
    <property type="entry name" value="THIOL_PROTEASE_HIS"/>
    <property type="match status" value="1"/>
</dbReference>
<dbReference type="InterPro" id="IPR025660">
    <property type="entry name" value="Pept_his_AS"/>
</dbReference>
<gene>
    <name evidence="4" type="ORF">HPG69_007638</name>
</gene>
<sequence>VFVVLVGLLVQLVPLKDITFWKTGRLVALSEQNLMDCSWAQGNDGSFGGLMDNAFYLIPFTFERKNPANNKPDYSAANDTGFLDIQKEKFLMEAVATVGPVSAGIDASRDTFHFYKDGIYYDPACSREYVNHAILVVGYSSEGKDSNNKYWLVKNRYKTSNVKFIF</sequence>
<proteinExistence type="inferred from homology"/>
<evidence type="ECO:0000313" key="4">
    <source>
        <dbReference type="EMBL" id="KAF5912649.1"/>
    </source>
</evidence>
<dbReference type="CDD" id="cd02248">
    <property type="entry name" value="Peptidase_C1A"/>
    <property type="match status" value="1"/>
</dbReference>
<dbReference type="SUPFAM" id="SSF54001">
    <property type="entry name" value="Cysteine proteinases"/>
    <property type="match status" value="1"/>
</dbReference>
<comment type="caution">
    <text evidence="4">The sequence shown here is derived from an EMBL/GenBank/DDBJ whole genome shotgun (WGS) entry which is preliminary data.</text>
</comment>
<protein>
    <recommendedName>
        <fullName evidence="3">Peptidase C1A papain C-terminal domain-containing protein</fullName>
    </recommendedName>
</protein>
<dbReference type="GO" id="GO:0006508">
    <property type="term" value="P:proteolysis"/>
    <property type="evidence" value="ECO:0007669"/>
    <property type="project" value="InterPro"/>
</dbReference>
<feature type="chain" id="PRO_5029561135" description="Peptidase C1A papain C-terminal domain-containing protein" evidence="2">
    <location>
        <begin position="16"/>
        <end position="166"/>
    </location>
</feature>
<dbReference type="InterPro" id="IPR000668">
    <property type="entry name" value="Peptidase_C1A_C"/>
</dbReference>
<feature type="non-terminal residue" evidence="4">
    <location>
        <position position="166"/>
    </location>
</feature>
<dbReference type="InterPro" id="IPR013128">
    <property type="entry name" value="Peptidase_C1A"/>
</dbReference>
<name>A0A7J7EA91_DICBM</name>
<evidence type="ECO:0000313" key="5">
    <source>
        <dbReference type="Proteomes" id="UP000551758"/>
    </source>
</evidence>
<dbReference type="Gene3D" id="3.90.70.10">
    <property type="entry name" value="Cysteine proteinases"/>
    <property type="match status" value="1"/>
</dbReference>
<dbReference type="EMBL" id="JACDTQ010003801">
    <property type="protein sequence ID" value="KAF5912649.1"/>
    <property type="molecule type" value="Genomic_DNA"/>
</dbReference>
<dbReference type="InterPro" id="IPR038765">
    <property type="entry name" value="Papain-like_cys_pep_sf"/>
</dbReference>
<evidence type="ECO:0000256" key="2">
    <source>
        <dbReference type="SAM" id="SignalP"/>
    </source>
</evidence>
<evidence type="ECO:0000256" key="1">
    <source>
        <dbReference type="ARBA" id="ARBA00008455"/>
    </source>
</evidence>
<feature type="signal peptide" evidence="2">
    <location>
        <begin position="1"/>
        <end position="15"/>
    </location>
</feature>
<reference evidence="4 5" key="1">
    <citation type="journal article" date="2020" name="Mol. Biol. Evol.">
        <title>Interspecific Gene Flow and the Evolution of Specialization in Black and White Rhinoceros.</title>
        <authorList>
            <person name="Moodley Y."/>
            <person name="Westbury M.V."/>
            <person name="Russo I.M."/>
            <person name="Gopalakrishnan S."/>
            <person name="Rakotoarivelo A."/>
            <person name="Olsen R.A."/>
            <person name="Prost S."/>
            <person name="Tunstall T."/>
            <person name="Ryder O.A."/>
            <person name="Dalen L."/>
            <person name="Bruford M.W."/>
        </authorList>
    </citation>
    <scope>NUCLEOTIDE SEQUENCE [LARGE SCALE GENOMIC DNA]</scope>
    <source>
        <strain evidence="4">SBR-YM</strain>
        <tissue evidence="4">Skin</tissue>
    </source>
</reference>
<keyword evidence="2" id="KW-0732">Signal</keyword>
<feature type="domain" description="Peptidase C1A papain C-terminal" evidence="3">
    <location>
        <begin position="10"/>
        <end position="166"/>
    </location>
</feature>
<dbReference type="Proteomes" id="UP000551758">
    <property type="component" value="Unassembled WGS sequence"/>
</dbReference>
<keyword evidence="5" id="KW-1185">Reference proteome</keyword>